<evidence type="ECO:0000259" key="10">
    <source>
        <dbReference type="PROSITE" id="PS51192"/>
    </source>
</evidence>
<dbReference type="InterPro" id="IPR001650">
    <property type="entry name" value="Helicase_C-like"/>
</dbReference>
<dbReference type="Pfam" id="PF08494">
    <property type="entry name" value="DEAD_assoc"/>
    <property type="match status" value="1"/>
</dbReference>
<evidence type="ECO:0000313" key="13">
    <source>
        <dbReference type="Proteomes" id="UP000199529"/>
    </source>
</evidence>
<dbReference type="InterPro" id="IPR011545">
    <property type="entry name" value="DEAD/DEAH_box_helicase_dom"/>
</dbReference>
<dbReference type="Pfam" id="PF00271">
    <property type="entry name" value="Helicase_C"/>
    <property type="match status" value="1"/>
</dbReference>
<dbReference type="InterPro" id="IPR055369">
    <property type="entry name" value="WH2_Lhr"/>
</dbReference>
<dbReference type="InterPro" id="IPR013701">
    <property type="entry name" value="Lhr-like_DEAD/DEAH_assoc"/>
</dbReference>
<dbReference type="Proteomes" id="UP000199529">
    <property type="component" value="Unassembled WGS sequence"/>
</dbReference>
<dbReference type="STRING" id="418495.SAMN05216215_1009181"/>
<feature type="region of interest" description="Disordered" evidence="9">
    <location>
        <begin position="1294"/>
        <end position="1344"/>
    </location>
</feature>
<dbReference type="SMART" id="SM00382">
    <property type="entry name" value="AAA"/>
    <property type="match status" value="1"/>
</dbReference>
<dbReference type="InterPro" id="IPR003593">
    <property type="entry name" value="AAA+_ATPase"/>
</dbReference>
<feature type="domain" description="Helicase C-terminal" evidence="11">
    <location>
        <begin position="291"/>
        <end position="466"/>
    </location>
</feature>
<dbReference type="PANTHER" id="PTHR47962">
    <property type="entry name" value="ATP-DEPENDENT HELICASE LHR-RELATED-RELATED"/>
    <property type="match status" value="1"/>
</dbReference>
<dbReference type="InterPro" id="IPR055368">
    <property type="entry name" value="WH3_Lhr"/>
</dbReference>
<dbReference type="GO" id="GO:0016887">
    <property type="term" value="F:ATP hydrolysis activity"/>
    <property type="evidence" value="ECO:0007669"/>
    <property type="project" value="TreeGrafter"/>
</dbReference>
<dbReference type="EMBL" id="FNOK01000009">
    <property type="protein sequence ID" value="SDX30580.1"/>
    <property type="molecule type" value="Genomic_DNA"/>
</dbReference>
<evidence type="ECO:0000256" key="7">
    <source>
        <dbReference type="ARBA" id="ARBA00023204"/>
    </source>
</evidence>
<dbReference type="Pfam" id="PF23234">
    <property type="entry name" value="WHD_4th_Lhr"/>
    <property type="match status" value="1"/>
</dbReference>
<evidence type="ECO:0000259" key="11">
    <source>
        <dbReference type="PROSITE" id="PS51194"/>
    </source>
</evidence>
<evidence type="ECO:0000256" key="8">
    <source>
        <dbReference type="ARBA" id="ARBA00023235"/>
    </source>
</evidence>
<dbReference type="Pfam" id="PF00270">
    <property type="entry name" value="DEAD"/>
    <property type="match status" value="1"/>
</dbReference>
<dbReference type="PROSITE" id="PS51192">
    <property type="entry name" value="HELICASE_ATP_BIND_1"/>
    <property type="match status" value="1"/>
</dbReference>
<dbReference type="CDD" id="cd18796">
    <property type="entry name" value="SF2_C_LHR"/>
    <property type="match status" value="1"/>
</dbReference>
<name>A0A1H3ALI2_9PSEU</name>
<dbReference type="PROSITE" id="PS51194">
    <property type="entry name" value="HELICASE_CTER"/>
    <property type="match status" value="1"/>
</dbReference>
<dbReference type="GO" id="GO:0005524">
    <property type="term" value="F:ATP binding"/>
    <property type="evidence" value="ECO:0007669"/>
    <property type="project" value="UniProtKB-KW"/>
</dbReference>
<reference evidence="13" key="1">
    <citation type="submission" date="2016-10" db="EMBL/GenBank/DDBJ databases">
        <authorList>
            <person name="Varghese N."/>
            <person name="Submissions S."/>
        </authorList>
    </citation>
    <scope>NUCLEOTIDE SEQUENCE [LARGE SCALE GENOMIC DNA]</scope>
    <source>
        <strain evidence="13">CGMCC 4.3530</strain>
    </source>
</reference>
<dbReference type="InterPro" id="IPR055367">
    <property type="entry name" value="WH4_Lhr"/>
</dbReference>
<dbReference type="InterPro" id="IPR027417">
    <property type="entry name" value="P-loop_NTPase"/>
</dbReference>
<accession>A0A1H3ALI2</accession>
<dbReference type="GO" id="GO:0004386">
    <property type="term" value="F:helicase activity"/>
    <property type="evidence" value="ECO:0007669"/>
    <property type="project" value="UniProtKB-KW"/>
</dbReference>
<dbReference type="NCBIfam" id="NF007284">
    <property type="entry name" value="PRK09751.1"/>
    <property type="match status" value="1"/>
</dbReference>
<keyword evidence="13" id="KW-1185">Reference proteome</keyword>
<dbReference type="GO" id="GO:0006281">
    <property type="term" value="P:DNA repair"/>
    <property type="evidence" value="ECO:0007669"/>
    <property type="project" value="UniProtKB-KW"/>
</dbReference>
<dbReference type="Gene3D" id="3.40.50.300">
    <property type="entry name" value="P-loop containing nucleotide triphosphate hydrolases"/>
    <property type="match status" value="2"/>
</dbReference>
<dbReference type="SMART" id="SM00487">
    <property type="entry name" value="DEXDc"/>
    <property type="match status" value="1"/>
</dbReference>
<evidence type="ECO:0000256" key="9">
    <source>
        <dbReference type="SAM" id="MobiDB-lite"/>
    </source>
</evidence>
<keyword evidence="2" id="KW-0227">DNA damage</keyword>
<feature type="domain" description="Helicase ATP-binding" evidence="10">
    <location>
        <begin position="52"/>
        <end position="245"/>
    </location>
</feature>
<keyword evidence="3" id="KW-0378">Hydrolase</keyword>
<dbReference type="SMART" id="SM00490">
    <property type="entry name" value="HELICc"/>
    <property type="match status" value="1"/>
</dbReference>
<evidence type="ECO:0000256" key="1">
    <source>
        <dbReference type="ARBA" id="ARBA00022741"/>
    </source>
</evidence>
<evidence type="ECO:0000256" key="2">
    <source>
        <dbReference type="ARBA" id="ARBA00022763"/>
    </source>
</evidence>
<dbReference type="SUPFAM" id="SSF52540">
    <property type="entry name" value="P-loop containing nucleoside triphosphate hydrolases"/>
    <property type="match status" value="1"/>
</dbReference>
<dbReference type="Pfam" id="PF23236">
    <property type="entry name" value="WHD_2nd_Lhr"/>
    <property type="match status" value="1"/>
</dbReference>
<keyword evidence="5" id="KW-0067">ATP-binding</keyword>
<dbReference type="InterPro" id="IPR014001">
    <property type="entry name" value="Helicase_ATP-bd"/>
</dbReference>
<gene>
    <name evidence="12" type="ORF">SAMN05216215_1009181</name>
</gene>
<keyword evidence="8" id="KW-0413">Isomerase</keyword>
<evidence type="ECO:0000256" key="3">
    <source>
        <dbReference type="ARBA" id="ARBA00022801"/>
    </source>
</evidence>
<dbReference type="Pfam" id="PF23235">
    <property type="entry name" value="WHD_3rd_Lhr"/>
    <property type="match status" value="1"/>
</dbReference>
<dbReference type="InterPro" id="IPR045628">
    <property type="entry name" value="Lhr_WH_dom"/>
</dbReference>
<protein>
    <submittedName>
        <fullName evidence="12">ATP dependent helicase, Lhr family</fullName>
    </submittedName>
</protein>
<evidence type="ECO:0000256" key="6">
    <source>
        <dbReference type="ARBA" id="ARBA00023125"/>
    </source>
</evidence>
<evidence type="ECO:0000256" key="4">
    <source>
        <dbReference type="ARBA" id="ARBA00022806"/>
    </source>
</evidence>
<dbReference type="GO" id="GO:0003677">
    <property type="term" value="F:DNA binding"/>
    <property type="evidence" value="ECO:0007669"/>
    <property type="project" value="UniProtKB-KW"/>
</dbReference>
<sequence>MDGRPLPVAGVGVGALVQHVVVSDVLDGFSAATRDWFRGAFAAPTEAQRGAWEAIAGGEHALVVAPTGSGKTLAAFLSALDKLAAEGTPADAKQRCRVLYVSPMKALVVDVERNLRAPLAGIRQAAQRLGSAPPDIRVGIRTGDTPADERRSFARTPPDVLVTTPESLFLLLTSAARESLRGVETVIVDEVHAVAATKRGAHLALSLERLDELLPKPAQRIGLSATVRPVEEVRTFLAGGRPVRTIQPANAKEVEVRVEVPVPDMAELGAPTGEVEGPAAGAEQRTSIWPSVQERILELIRAHRSTIVFTNSRRLAERLTAGINELAAEEPVPLERFPAEAVGGSGIGGGAPPIVAKAHHGSMSKEQRAVVEEELKSGRLACVVATSSLELGIDMGAVDLVIQVETPPSVASGLQRIGRGGHQVGAVSRGVVFPKFRGDLVGCAVVSERMADGLIESLYFPRNPLDVLAQHVVAMVAMDTWQVPRLAALLRRAAPYAGLPDSALHAVLDMLAGRYPSEEFGELRARIVWDRVNDELRARPGAQRLAVTSGGTIPDRGLFVVTTPADEAGKGGVRVGELDEEMVYESRVGDTFLLGTSAWRVEDITHDRVVVVPAPGEPGRMPFWKGDSPGRPLELGRALGAFVRELTSADTPAARSRVAAAGLDEWASDNLLSYLDEQRQATRHVPDDRTIVVERFRDELGDWRMVVHSPFGAKVNGPWALAIGARIRERRGIEPQVASSDDGIVLRLADALDESGAEVLPTAEDVLLPPEEVQQVVTDEVGGSALFAARFRECAARALLLPRRDPRRRTPLWQQRQRAAQLLTVAAQYEQFPIVLEAMRECLQDVYDLPGLTELMSQVAARKVRVVEVETPTPSPFARSLLFGYIGMFLYETDAPLAERRSAALSLDSTLLAELLGSEAMRELLDPEALDEIEQQLQRLALDRHARDAEAAVDLLRFLGDLSTTEAEARGVRPEWLADLAEQRRVLRVRIAGDERWIAIEDAGKVRDALGVALPVGVPEAFTEPVADPLGDLLIRYARCRGPFTADAVAQRFGLGVAVVHGVLDRLTGTGRLVRGELRPLEAGGGGVLEYCDADVLRRLRRASLARLRAEVEPVEPAALGRFLPAWHGVGARLRGAPTVDDVYAVVEQLAGAPVPASGLESLILPARLPGYSPALLDELTATGEVSWVGSGSLAGGDGWIALAPTDVADLLLPDLPEETTADSPLHRAVVSALDGGALFFRQLADRSAALLLGQGETAPADDAVTAALWDLVWAGAVTNDTLAPLRALVSGRGAAHKPRRSAPRGRYARLRAGRPSMPSRSGPPTVSGRWSLAPQPSSEPTRRAHARAEAFLERHGVLTRGALDIERVTGGFSAVYKVLRAMEESGRCRRGYVVEGLGAAQFAVPGAIDRLRALSREDGDGEAVVLAAADPAQPYGGALEWPAVMGETRHRPGRKAGALVVLVSGEAVFYVERGGKSLLSFTDDESALRSAAAGLARVVRDGWLEQLAVQRADGEGAWGSRLADVLTEAGFRATPKGLRLRA</sequence>
<evidence type="ECO:0000313" key="12">
    <source>
        <dbReference type="EMBL" id="SDX30580.1"/>
    </source>
</evidence>
<feature type="compositionally biased region" description="Basic residues" evidence="9">
    <location>
        <begin position="1295"/>
        <end position="1313"/>
    </location>
</feature>
<keyword evidence="6" id="KW-0238">DNA-binding</keyword>
<keyword evidence="7" id="KW-0234">DNA repair</keyword>
<dbReference type="Pfam" id="PF19306">
    <property type="entry name" value="WHD_Lhr"/>
    <property type="match status" value="1"/>
</dbReference>
<organism evidence="12 13">
    <name type="scientific">Saccharopolyspora shandongensis</name>
    <dbReference type="NCBI Taxonomy" id="418495"/>
    <lineage>
        <taxon>Bacteria</taxon>
        <taxon>Bacillati</taxon>
        <taxon>Actinomycetota</taxon>
        <taxon>Actinomycetes</taxon>
        <taxon>Pseudonocardiales</taxon>
        <taxon>Pseudonocardiaceae</taxon>
        <taxon>Saccharopolyspora</taxon>
    </lineage>
</organism>
<keyword evidence="4 12" id="KW-0347">Helicase</keyword>
<evidence type="ECO:0000256" key="5">
    <source>
        <dbReference type="ARBA" id="ARBA00022840"/>
    </source>
</evidence>
<keyword evidence="1" id="KW-0547">Nucleotide-binding</keyword>
<feature type="compositionally biased region" description="Low complexity" evidence="9">
    <location>
        <begin position="1314"/>
        <end position="1325"/>
    </location>
</feature>
<proteinExistence type="predicted"/>
<dbReference type="InterPro" id="IPR052511">
    <property type="entry name" value="ATP-dep_Helicase"/>
</dbReference>
<dbReference type="PANTHER" id="PTHR47962:SF5">
    <property type="entry name" value="ATP-DEPENDENT HELICASE LHR-RELATED"/>
    <property type="match status" value="1"/>
</dbReference>